<keyword evidence="1" id="KW-0732">Signal</keyword>
<evidence type="ECO:0000313" key="3">
    <source>
        <dbReference type="Proteomes" id="UP000326611"/>
    </source>
</evidence>
<dbReference type="Proteomes" id="UP000326611">
    <property type="component" value="Unassembled WGS sequence"/>
</dbReference>
<name>A0A5E7U932_PSEFL</name>
<gene>
    <name evidence="2" type="ORF">PS918_04903</name>
</gene>
<organism evidence="2 3">
    <name type="scientific">Pseudomonas fluorescens</name>
    <dbReference type="NCBI Taxonomy" id="294"/>
    <lineage>
        <taxon>Bacteria</taxon>
        <taxon>Pseudomonadati</taxon>
        <taxon>Pseudomonadota</taxon>
        <taxon>Gammaproteobacteria</taxon>
        <taxon>Pseudomonadales</taxon>
        <taxon>Pseudomonadaceae</taxon>
        <taxon>Pseudomonas</taxon>
    </lineage>
</organism>
<accession>A0A5E7U932</accession>
<evidence type="ECO:0008006" key="4">
    <source>
        <dbReference type="Google" id="ProtNLM"/>
    </source>
</evidence>
<evidence type="ECO:0000313" key="2">
    <source>
        <dbReference type="EMBL" id="VVQ07862.1"/>
    </source>
</evidence>
<dbReference type="RefSeq" id="WP_150772804.1">
    <property type="nucleotide sequence ID" value="NZ_CABVIY010000007.1"/>
</dbReference>
<feature type="chain" id="PRO_5022975418" description="3-phosphoglycerate kinase" evidence="1">
    <location>
        <begin position="24"/>
        <end position="109"/>
    </location>
</feature>
<proteinExistence type="predicted"/>
<feature type="signal peptide" evidence="1">
    <location>
        <begin position="1"/>
        <end position="23"/>
    </location>
</feature>
<evidence type="ECO:0000256" key="1">
    <source>
        <dbReference type="SAM" id="SignalP"/>
    </source>
</evidence>
<dbReference type="AlphaFoldDB" id="A0A5E7U932"/>
<protein>
    <recommendedName>
        <fullName evidence="4">3-phosphoglycerate kinase</fullName>
    </recommendedName>
</protein>
<dbReference type="OrthoDB" id="6920230at2"/>
<sequence precursor="true">MKKLFFSSSGVVLLAMLPLTAFAYPIDVQKELNGLKIDYTTYASDYDLGSITLNNYGETAAECAVVFRNGPESPKTRRINLDAGKSADLSAKFNRKIIKLYISMTCKPK</sequence>
<dbReference type="EMBL" id="CABVIY010000007">
    <property type="protein sequence ID" value="VVQ07862.1"/>
    <property type="molecule type" value="Genomic_DNA"/>
</dbReference>
<reference evidence="2 3" key="1">
    <citation type="submission" date="2019-09" db="EMBL/GenBank/DDBJ databases">
        <authorList>
            <person name="Chandra G."/>
            <person name="Truman W A."/>
        </authorList>
    </citation>
    <scope>NUCLEOTIDE SEQUENCE [LARGE SCALE GENOMIC DNA]</scope>
    <source>
        <strain evidence="2">PS918</strain>
    </source>
</reference>